<reference evidence="2" key="1">
    <citation type="submission" date="2023-03" db="EMBL/GenBank/DDBJ databases">
        <title>MT1 and MT2 Draft Genomes of Novel Species.</title>
        <authorList>
            <person name="Venkateswaran K."/>
        </authorList>
    </citation>
    <scope>NUCLEOTIDE SEQUENCE</scope>
    <source>
        <strain evidence="2">F6_8S_P_1A</strain>
    </source>
</reference>
<feature type="transmembrane region" description="Helical" evidence="1">
    <location>
        <begin position="112"/>
        <end position="133"/>
    </location>
</feature>
<evidence type="ECO:0000313" key="2">
    <source>
        <dbReference type="EMBL" id="MDN4597968.1"/>
    </source>
</evidence>
<dbReference type="EMBL" id="JAROCB010000003">
    <property type="protein sequence ID" value="MDN4597968.1"/>
    <property type="molecule type" value="Genomic_DNA"/>
</dbReference>
<feature type="transmembrane region" description="Helical" evidence="1">
    <location>
        <begin position="81"/>
        <end position="100"/>
    </location>
</feature>
<gene>
    <name evidence="2" type="ORF">P5G59_12505</name>
</gene>
<keyword evidence="1" id="KW-1133">Transmembrane helix</keyword>
<feature type="transmembrane region" description="Helical" evidence="1">
    <location>
        <begin position="43"/>
        <end position="69"/>
    </location>
</feature>
<keyword evidence="1" id="KW-0472">Membrane</keyword>
<feature type="transmembrane region" description="Helical" evidence="1">
    <location>
        <begin position="194"/>
        <end position="215"/>
    </location>
</feature>
<evidence type="ECO:0000313" key="3">
    <source>
        <dbReference type="Proteomes" id="UP001174210"/>
    </source>
</evidence>
<organism evidence="2 3">
    <name type="scientific">Leifsonia virtsii</name>
    <dbReference type="NCBI Taxonomy" id="3035915"/>
    <lineage>
        <taxon>Bacteria</taxon>
        <taxon>Bacillati</taxon>
        <taxon>Actinomycetota</taxon>
        <taxon>Actinomycetes</taxon>
        <taxon>Micrococcales</taxon>
        <taxon>Microbacteriaceae</taxon>
        <taxon>Leifsonia</taxon>
    </lineage>
</organism>
<proteinExistence type="predicted"/>
<sequence>MRIAFAVVRALVVVLMVAAVVAQLARSIQYTSAGGGSVAGLLVNFFSFFTIDSNVLGLVVLAIGAVLLVVRSGDDPNWFTALRAAAVTYLVTTGVVYNLLLRNIPLPQGTTVAWSNEVLHVIAPAYLLIDWLFAPGRTPLRLRTVWGIAAFPIVWAVYTLLRAPIAADPVSGKQPWYPYPFLNPATSPNGYLSVAFYVVLIAVVILAAGYGVVWVSRRWRGGRALPSTAEAASAG</sequence>
<name>A0ABT8IYS6_9MICO</name>
<comment type="caution">
    <text evidence="2">The sequence shown here is derived from an EMBL/GenBank/DDBJ whole genome shotgun (WGS) entry which is preliminary data.</text>
</comment>
<dbReference type="RefSeq" id="WP_301219324.1">
    <property type="nucleotide sequence ID" value="NZ_JAROCB010000003.1"/>
</dbReference>
<evidence type="ECO:0000256" key="1">
    <source>
        <dbReference type="SAM" id="Phobius"/>
    </source>
</evidence>
<keyword evidence="1" id="KW-0812">Transmembrane</keyword>
<dbReference type="NCBIfam" id="NF038065">
    <property type="entry name" value="Pr6Pr"/>
    <property type="match status" value="1"/>
</dbReference>
<dbReference type="Proteomes" id="UP001174210">
    <property type="component" value="Unassembled WGS sequence"/>
</dbReference>
<accession>A0ABT8IYS6</accession>
<dbReference type="InterPro" id="IPR049713">
    <property type="entry name" value="Pr6Pr-like"/>
</dbReference>
<feature type="transmembrane region" description="Helical" evidence="1">
    <location>
        <begin position="145"/>
        <end position="165"/>
    </location>
</feature>
<protein>
    <submittedName>
        <fullName evidence="2">Pr6Pr family membrane protein</fullName>
    </submittedName>
</protein>
<keyword evidence="3" id="KW-1185">Reference proteome</keyword>